<evidence type="ECO:0000313" key="5">
    <source>
        <dbReference type="EMBL" id="ASF90201.1"/>
    </source>
</evidence>
<evidence type="ECO:0000256" key="3">
    <source>
        <dbReference type="PROSITE-ProRule" id="PRU00339"/>
    </source>
</evidence>
<dbReference type="InterPro" id="IPR039226">
    <property type="entry name" value="Ski3/TTC37"/>
</dbReference>
<feature type="repeat" description="TPR" evidence="3">
    <location>
        <begin position="1000"/>
        <end position="1033"/>
    </location>
</feature>
<organism evidence="5">
    <name type="scientific">Bartheletia paradoxa</name>
    <dbReference type="NCBI Taxonomy" id="669517"/>
    <lineage>
        <taxon>Eukaryota</taxon>
        <taxon>Fungi</taxon>
        <taxon>Dikarya</taxon>
        <taxon>Basidiomycota</taxon>
        <taxon>Agaricomycotina</taxon>
        <taxon>Bartheletiomycetes</taxon>
        <taxon>Bartheletiales</taxon>
        <taxon>Bartheletiaceae</taxon>
        <taxon>Bartheletia</taxon>
    </lineage>
</organism>
<dbReference type="Gene3D" id="1.25.40.10">
    <property type="entry name" value="Tetratricopeptide repeat domain"/>
    <property type="match status" value="5"/>
</dbReference>
<accession>A0A2D0XI47</accession>
<name>A0A2D0XI47_9BASI</name>
<dbReference type="EMBL" id="KY000250">
    <property type="protein sequence ID" value="ASF90201.1"/>
    <property type="molecule type" value="Genomic_DNA"/>
</dbReference>
<dbReference type="InterPro" id="IPR011990">
    <property type="entry name" value="TPR-like_helical_dom_sf"/>
</dbReference>
<evidence type="ECO:0000256" key="2">
    <source>
        <dbReference type="ARBA" id="ARBA00022803"/>
    </source>
</evidence>
<dbReference type="PANTHER" id="PTHR15704">
    <property type="entry name" value="SUPERKILLER 3 PROTEIN-RELATED"/>
    <property type="match status" value="1"/>
</dbReference>
<proteinExistence type="predicted"/>
<dbReference type="InterPro" id="IPR040962">
    <property type="entry name" value="TPR_22"/>
</dbReference>
<dbReference type="GO" id="GO:0006401">
    <property type="term" value="P:RNA catabolic process"/>
    <property type="evidence" value="ECO:0007669"/>
    <property type="project" value="InterPro"/>
</dbReference>
<dbReference type="Pfam" id="PF18833">
    <property type="entry name" value="TPR_22"/>
    <property type="match status" value="1"/>
</dbReference>
<dbReference type="InterPro" id="IPR019734">
    <property type="entry name" value="TPR_rpt"/>
</dbReference>
<evidence type="ECO:0000256" key="4">
    <source>
        <dbReference type="SAM" id="MobiDB-lite"/>
    </source>
</evidence>
<dbReference type="PROSITE" id="PS50005">
    <property type="entry name" value="TPR"/>
    <property type="match status" value="3"/>
</dbReference>
<feature type="repeat" description="TPR" evidence="3">
    <location>
        <begin position="684"/>
        <end position="717"/>
    </location>
</feature>
<keyword evidence="2 3" id="KW-0802">TPR repeat</keyword>
<gene>
    <name evidence="5" type="ORF">SPAR04661</name>
</gene>
<sequence>MAAFIKGKLKLAREALGKKDYEAAAVATESVLNFESGNYNALVFSGLALFNLGRFDESESRYLKAIDENPTGSLAWQGLSNFYEKRELWDKYADVLQKLIELFNDAGDAPKCAEMLQKFIALRRSHGSRSEIMSAISLLLPTSHLSPLLSTLPPPDPTAPLATPYFDVSVAIQNTLPTLQDIVQMTEKSEEDVVNKEVSKRRMRLGGPGGGIEETRKAVGREVWTSSKLPSLYDEILNHPHTSDDLRRTTESTLLSYKFRLLCALPNPAPTTKSSPPKIIAAAAEDRKVKDDARRDITELALGMVLIDIPDELAWTIAIEWKDCRGLADYPVDLLSRFIGLFPETPLGKVVRGYLQFYGLDAPSDTEEKPPAVDDEAEDPFGLILAGYDSTPTSIFSHRVLAQVYLEEQDYESTISFAQAASDLLIQLRKDIGSSLSQTAQSVQILLATAYVHFHSPKHHSTALSILGTILSSEPDNVPCLLGKGYVLQAAERWEDAENVFARVVELEGESSDGIEARGEKAWCIVKKGELESGRQMLESVIEVLDEGDMGAVDRARAWWRLASCFWEMGGEYRTNTQYFFTSIVTSLQRLSTFAPAFTSLGIYYLEEASPADPIRASKAFQKAFELDARENEAARRLAEGFADEQEWDLVEVVARRVIEGEGGSDIASGEEVSEKTRYKSGNAWAWKAVGVVELNHQAFQPAITAFQIALRANPSDVHAWLRLGESYVKSGRHVAGLKAFEQARELDPTEWLCLYSIGDVQRQVGQYQIAIDAFRAVLVDRPTELGVLLALAETNIELGRQEFATGFLDRSESSFFDALTVATKIIDAGNGARVAWKLVADASLEVFKLGSVADSRAGEIMPGLVRRLIKEGVDGRMSMVDAVSVSDIAAVEPDAPLFPLELAVGAYKYRVLLDNEGQSSGTSWFDLSAALSILRDSLPAGDKKNACLQQAVKCAKLALQREPENDAFWTLLGHLAFDSSARLAQHAYIKAIEIDQRNAASWSNLGFLYLHHSDIGLANSAFLKSQTVDPEWAHAWVGQALVAATCGEAEKSSVLFEHAFGLSGGSSLEADYGFASRTFEAASRAGASAIENLHSSSFALQTYCDRSLLDSTALHLHALVCERLGQLSLAASQIERASTVLETEYEADESPELEFRYAVVNASLGRIRLSRKDFDGAVEAFEVTLGLLESSQDDRSTEVRLHAALGSGLAHHFRGESAQATVILQDALDGVAEKDKQARGYIAVLLAQTLWSMGGDHRETAKNTLLEAIGVDPECLAAITALAAMGAVENDDDLVDAALGEIKGISVDRRLALDSNQDVEGLMALQHMRKGDTAEALSVLTHSVHLRPSAIAPRRALVSALLREGDVSAAVQTASSALVIQDASGDRHGIDETLRLKSVSVALASEVGGGDDAEEGNDGLSEAMAAVHAAPWQSKNWDALSFVETSMCR</sequence>
<reference evidence="5" key="1">
    <citation type="submission" date="2016-10" db="EMBL/GenBank/DDBJ databases">
        <title>Phylogenomic data for the living fossil Bartheletia paradoxa suggests that the early evolutionary history of major basidiomycete lineages might not be bifurcate.</title>
        <authorList>
            <person name="Mishra B."/>
            <person name="Choi Y.-J."/>
            <person name="Bauer R."/>
            <person name="Thines M."/>
        </authorList>
    </citation>
    <scope>NUCLEOTIDE SEQUENCE</scope>
</reference>
<evidence type="ECO:0000256" key="1">
    <source>
        <dbReference type="ARBA" id="ARBA00022737"/>
    </source>
</evidence>
<dbReference type="GO" id="GO:0055087">
    <property type="term" value="C:Ski complex"/>
    <property type="evidence" value="ECO:0007669"/>
    <property type="project" value="InterPro"/>
</dbReference>
<dbReference type="Pfam" id="PF13432">
    <property type="entry name" value="TPR_16"/>
    <property type="match status" value="2"/>
</dbReference>
<evidence type="ECO:0008006" key="6">
    <source>
        <dbReference type="Google" id="ProtNLM"/>
    </source>
</evidence>
<protein>
    <recommendedName>
        <fullName evidence="6">Superkiller protein 3</fullName>
    </recommendedName>
</protein>
<dbReference type="SMART" id="SM00028">
    <property type="entry name" value="TPR"/>
    <property type="match status" value="10"/>
</dbReference>
<feature type="repeat" description="TPR" evidence="3">
    <location>
        <begin position="718"/>
        <end position="751"/>
    </location>
</feature>
<dbReference type="SUPFAM" id="SSF48452">
    <property type="entry name" value="TPR-like"/>
    <property type="match status" value="4"/>
</dbReference>
<dbReference type="PANTHER" id="PTHR15704:SF7">
    <property type="entry name" value="SUPERKILLER COMPLEX PROTEIN 3"/>
    <property type="match status" value="1"/>
</dbReference>
<feature type="region of interest" description="Disordered" evidence="4">
    <location>
        <begin position="193"/>
        <end position="214"/>
    </location>
</feature>
<keyword evidence="1" id="KW-0677">Repeat</keyword>